<feature type="compositionally biased region" description="Low complexity" evidence="1">
    <location>
        <begin position="455"/>
        <end position="474"/>
    </location>
</feature>
<feature type="region of interest" description="Disordered" evidence="1">
    <location>
        <begin position="455"/>
        <end position="497"/>
    </location>
</feature>
<sequence length="550" mass="61986">MTCHDIFCCAGCTTAASISNVTCSEAHFPNKKNPADSVDWQKFGVSTFQHITELHQKHQALLWGLLETISWPESNIECKNRPVEVVISTTISKLVFSHSLYTHFRPLQEALFNITANVSFKKFRYDSHVGNTPSYPTSLKALLYLSERAAIICWEYRLDPGFWFFIVLDNVQNYIHQRPLCMLHQNWMNLGMAGTMWIKLFGAEVDSSSSSTGTMNSMSSHSSGYGFLVRQGLRQKVPDALSLCFPLPTTRGSETQLNEFLASSLDFFKSCSQTGDCFHRQILLVGGDGFTFELLWKLKEHHQLHKSPFHGLKIMSPVLAWWHTGWTNDTHLVDNHLVNYASLDPSTLSHSASKINRKLSKEQGKYNYHQALELMYLVADMRMLDCWRLLLMCVTKEQGLDVSDCKDVFNIVEVLWVASKVPNTPQFERYAYKLHDLYTTKEAIYRCAHGMEDSQIPTASPSSSASSPPQSSPSFMAATLSSSESSSPLPPSQTSMSSSRVLQVLDEVWTPPQPNPTPVGDNVLTRSKDFMWEALHSQEIVWSIAEGDVG</sequence>
<dbReference type="Proteomes" id="UP000559256">
    <property type="component" value="Unassembled WGS sequence"/>
</dbReference>
<evidence type="ECO:0000259" key="2">
    <source>
        <dbReference type="Pfam" id="PF20231"/>
    </source>
</evidence>
<proteinExistence type="predicted"/>
<dbReference type="InterPro" id="IPR046496">
    <property type="entry name" value="DUF6589"/>
</dbReference>
<dbReference type="OrthoDB" id="3256296at2759"/>
<reference evidence="3 4" key="1">
    <citation type="journal article" date="2020" name="ISME J.">
        <title>Uncovering the hidden diversity of litter-decomposition mechanisms in mushroom-forming fungi.</title>
        <authorList>
            <person name="Floudas D."/>
            <person name="Bentzer J."/>
            <person name="Ahren D."/>
            <person name="Johansson T."/>
            <person name="Persson P."/>
            <person name="Tunlid A."/>
        </authorList>
    </citation>
    <scope>NUCLEOTIDE SEQUENCE [LARGE SCALE GENOMIC DNA]</scope>
    <source>
        <strain evidence="3 4">CBS 291.85</strain>
    </source>
</reference>
<dbReference type="EMBL" id="JAACJM010000109">
    <property type="protein sequence ID" value="KAF5345682.1"/>
    <property type="molecule type" value="Genomic_DNA"/>
</dbReference>
<feature type="domain" description="DUF6589" evidence="2">
    <location>
        <begin position="235"/>
        <end position="550"/>
    </location>
</feature>
<accession>A0A8H5CS71</accession>
<evidence type="ECO:0000313" key="4">
    <source>
        <dbReference type="Proteomes" id="UP000559256"/>
    </source>
</evidence>
<dbReference type="AlphaFoldDB" id="A0A8H5CS71"/>
<gene>
    <name evidence="3" type="ORF">D9758_013054</name>
</gene>
<dbReference type="Pfam" id="PF20231">
    <property type="entry name" value="DUF6589"/>
    <property type="match status" value="1"/>
</dbReference>
<protein>
    <recommendedName>
        <fullName evidence="2">DUF6589 domain-containing protein</fullName>
    </recommendedName>
</protein>
<name>A0A8H5CS71_9AGAR</name>
<keyword evidence="4" id="KW-1185">Reference proteome</keyword>
<evidence type="ECO:0000313" key="3">
    <source>
        <dbReference type="EMBL" id="KAF5345682.1"/>
    </source>
</evidence>
<comment type="caution">
    <text evidence="3">The sequence shown here is derived from an EMBL/GenBank/DDBJ whole genome shotgun (WGS) entry which is preliminary data.</text>
</comment>
<organism evidence="3 4">
    <name type="scientific">Tetrapyrgos nigripes</name>
    <dbReference type="NCBI Taxonomy" id="182062"/>
    <lineage>
        <taxon>Eukaryota</taxon>
        <taxon>Fungi</taxon>
        <taxon>Dikarya</taxon>
        <taxon>Basidiomycota</taxon>
        <taxon>Agaricomycotina</taxon>
        <taxon>Agaricomycetes</taxon>
        <taxon>Agaricomycetidae</taxon>
        <taxon>Agaricales</taxon>
        <taxon>Marasmiineae</taxon>
        <taxon>Marasmiaceae</taxon>
        <taxon>Tetrapyrgos</taxon>
    </lineage>
</organism>
<feature type="compositionally biased region" description="Low complexity" evidence="1">
    <location>
        <begin position="481"/>
        <end position="497"/>
    </location>
</feature>
<evidence type="ECO:0000256" key="1">
    <source>
        <dbReference type="SAM" id="MobiDB-lite"/>
    </source>
</evidence>